<keyword evidence="3" id="KW-1185">Reference proteome</keyword>
<dbReference type="EMBL" id="JBHUGY010000003">
    <property type="protein sequence ID" value="MFD2052034.1"/>
    <property type="molecule type" value="Genomic_DNA"/>
</dbReference>
<proteinExistence type="predicted"/>
<dbReference type="Gene3D" id="3.90.1010.10">
    <property type="match status" value="1"/>
</dbReference>
<comment type="caution">
    <text evidence="2">The sequence shown here is derived from an EMBL/GenBank/DDBJ whole genome shotgun (WGS) entry which is preliminary data.</text>
</comment>
<dbReference type="RefSeq" id="WP_379016836.1">
    <property type="nucleotide sequence ID" value="NZ_JBHUGY010000003.1"/>
</dbReference>
<evidence type="ECO:0000313" key="2">
    <source>
        <dbReference type="EMBL" id="MFD2052034.1"/>
    </source>
</evidence>
<dbReference type="PANTHER" id="PTHR10093">
    <property type="entry name" value="IRON-SULFUR CLUSTER ASSEMBLY ENZYME NIFU HOMOLOG"/>
    <property type="match status" value="1"/>
</dbReference>
<sequence length="151" mass="16355">MWDYSDEDILETANAAGEIGAIACGDDLKFMMRIDPKSETITAAKFLTFGCGSAVTPYSAFAELIAGKTVDEAFEIANQDITGFLGALPSQDMHLAVDRLPLARGLDLMNEFFRAVKGAFKETPGLSRLVLVKASSRRLRDGGDTHDEEFG</sequence>
<dbReference type="CDD" id="cd06664">
    <property type="entry name" value="IscU_like"/>
    <property type="match status" value="1"/>
</dbReference>
<dbReference type="Pfam" id="PF01592">
    <property type="entry name" value="NifU_N"/>
    <property type="match status" value="1"/>
</dbReference>
<organism evidence="2 3">
    <name type="scientific">Mesorhizobium calcicola</name>
    <dbReference type="NCBI Taxonomy" id="1300310"/>
    <lineage>
        <taxon>Bacteria</taxon>
        <taxon>Pseudomonadati</taxon>
        <taxon>Pseudomonadota</taxon>
        <taxon>Alphaproteobacteria</taxon>
        <taxon>Hyphomicrobiales</taxon>
        <taxon>Phyllobacteriaceae</taxon>
        <taxon>Mesorhizobium</taxon>
    </lineage>
</organism>
<dbReference type="SUPFAM" id="SSF82649">
    <property type="entry name" value="SufE/NifU"/>
    <property type="match status" value="1"/>
</dbReference>
<gene>
    <name evidence="2" type="ORF">ACFSQT_02425</name>
</gene>
<protein>
    <submittedName>
        <fullName evidence="2">Iron-sulfur cluster assembly scaffold protein</fullName>
    </submittedName>
</protein>
<reference evidence="3" key="1">
    <citation type="journal article" date="2019" name="Int. J. Syst. Evol. Microbiol.">
        <title>The Global Catalogue of Microorganisms (GCM) 10K type strain sequencing project: providing services to taxonomists for standard genome sequencing and annotation.</title>
        <authorList>
            <consortium name="The Broad Institute Genomics Platform"/>
            <consortium name="The Broad Institute Genome Sequencing Center for Infectious Disease"/>
            <person name="Wu L."/>
            <person name="Ma J."/>
        </authorList>
    </citation>
    <scope>NUCLEOTIDE SEQUENCE [LARGE SCALE GENOMIC DNA]</scope>
    <source>
        <strain evidence="3">CGMCC 1.16226</strain>
    </source>
</reference>
<accession>A0ABW4W9J7</accession>
<evidence type="ECO:0000259" key="1">
    <source>
        <dbReference type="Pfam" id="PF01592"/>
    </source>
</evidence>
<name>A0ABW4W9J7_9HYPH</name>
<dbReference type="Proteomes" id="UP001597349">
    <property type="component" value="Unassembled WGS sequence"/>
</dbReference>
<dbReference type="InterPro" id="IPR002871">
    <property type="entry name" value="NIF_FeS_clus_asmbl_NifU_N"/>
</dbReference>
<feature type="domain" description="NIF system FeS cluster assembly NifU N-terminal" evidence="1">
    <location>
        <begin position="10"/>
        <end position="96"/>
    </location>
</feature>
<evidence type="ECO:0000313" key="3">
    <source>
        <dbReference type="Proteomes" id="UP001597349"/>
    </source>
</evidence>